<organism evidence="1 3">
    <name type="scientific">Sorangium cellulosum</name>
    <name type="common">Polyangium cellulosum</name>
    <dbReference type="NCBI Taxonomy" id="56"/>
    <lineage>
        <taxon>Bacteria</taxon>
        <taxon>Pseudomonadati</taxon>
        <taxon>Myxococcota</taxon>
        <taxon>Polyangia</taxon>
        <taxon>Polyangiales</taxon>
        <taxon>Polyangiaceae</taxon>
        <taxon>Sorangium</taxon>
    </lineage>
</organism>
<dbReference type="EMBL" id="CP012672">
    <property type="protein sequence ID" value="AUX33311.1"/>
    <property type="molecule type" value="Genomic_DNA"/>
</dbReference>
<sequence>MARAVRLYELIDRTGLMRSDRPSTRETPAITATSHQAEGILPYSCTLLAPSGRHPTV</sequence>
<protein>
    <submittedName>
        <fullName evidence="1">Uncharacterized protein</fullName>
    </submittedName>
</protein>
<gene>
    <name evidence="1" type="ORF">SOCE836_054630</name>
    <name evidence="2" type="ORF">SOCE836_054660</name>
</gene>
<accession>A0A4P2QT72</accession>
<dbReference type="Proteomes" id="UP000295497">
    <property type="component" value="Chromosome"/>
</dbReference>
<name>A0A4P2QT72_SORCE</name>
<dbReference type="AlphaFoldDB" id="A0A4P2QT72"/>
<evidence type="ECO:0000313" key="2">
    <source>
        <dbReference type="EMBL" id="AUX33311.1"/>
    </source>
</evidence>
<evidence type="ECO:0000313" key="3">
    <source>
        <dbReference type="Proteomes" id="UP000295497"/>
    </source>
</evidence>
<dbReference type="EMBL" id="CP012672">
    <property type="protein sequence ID" value="AUX33308.1"/>
    <property type="molecule type" value="Genomic_DNA"/>
</dbReference>
<reference evidence="1 3" key="1">
    <citation type="submission" date="2015-09" db="EMBL/GenBank/DDBJ databases">
        <title>Sorangium comparison.</title>
        <authorList>
            <person name="Zaburannyi N."/>
            <person name="Bunk B."/>
            <person name="Overmann J."/>
            <person name="Mueller R."/>
        </authorList>
    </citation>
    <scope>NUCLEOTIDE SEQUENCE [LARGE SCALE GENOMIC DNA]</scope>
    <source>
        <strain evidence="1 3">So ce836</strain>
    </source>
</reference>
<evidence type="ECO:0000313" key="1">
    <source>
        <dbReference type="EMBL" id="AUX33308.1"/>
    </source>
</evidence>
<proteinExistence type="predicted"/>